<evidence type="ECO:0000313" key="1">
    <source>
        <dbReference type="EMBL" id="MBM3094837.1"/>
    </source>
</evidence>
<dbReference type="Gene3D" id="3.40.50.150">
    <property type="entry name" value="Vaccinia Virus protein VP39"/>
    <property type="match status" value="1"/>
</dbReference>
<dbReference type="SUPFAM" id="SSF53335">
    <property type="entry name" value="S-adenosyl-L-methionine-dependent methyltransferases"/>
    <property type="match status" value="1"/>
</dbReference>
<dbReference type="RefSeq" id="WP_203529311.1">
    <property type="nucleotide sequence ID" value="NZ_CP083371.1"/>
</dbReference>
<evidence type="ECO:0000313" key="2">
    <source>
        <dbReference type="Proteomes" id="UP000744980"/>
    </source>
</evidence>
<dbReference type="GO" id="GO:0008168">
    <property type="term" value="F:methyltransferase activity"/>
    <property type="evidence" value="ECO:0007669"/>
    <property type="project" value="UniProtKB-KW"/>
</dbReference>
<proteinExistence type="predicted"/>
<reference evidence="1 2" key="1">
    <citation type="submission" date="2020-01" db="EMBL/GenBank/DDBJ databases">
        <title>Draft genome assembly of Ensifer adhaerens T173.</title>
        <authorList>
            <person name="Craig J.E."/>
            <person name="Stinchcombe J.R."/>
        </authorList>
    </citation>
    <scope>NUCLEOTIDE SEQUENCE [LARGE SCALE GENOMIC DNA]</scope>
    <source>
        <strain evidence="1 2">T173</strain>
    </source>
</reference>
<dbReference type="InterPro" id="IPR029063">
    <property type="entry name" value="SAM-dependent_MTases_sf"/>
</dbReference>
<comment type="caution">
    <text evidence="1">The sequence shown here is derived from an EMBL/GenBank/DDBJ whole genome shotgun (WGS) entry which is preliminary data.</text>
</comment>
<name>A0AAW4FU44_9HYPH</name>
<dbReference type="GO" id="GO:0032259">
    <property type="term" value="P:methylation"/>
    <property type="evidence" value="ECO:0007669"/>
    <property type="project" value="UniProtKB-KW"/>
</dbReference>
<keyword evidence="1" id="KW-0489">Methyltransferase</keyword>
<accession>A0AAW4FU44</accession>
<dbReference type="EMBL" id="WXFA01000033">
    <property type="protein sequence ID" value="MBM3094837.1"/>
    <property type="molecule type" value="Genomic_DNA"/>
</dbReference>
<sequence>MFGLKKLIRRDRNIGKYTTEQVFDQYSREFPRHQNAVDALAGWNSAFPPEVGLKAGTHPLFADGRITWAISQAGSLANKNVIEVGPLEGMHTYMLNQHKPRSIDAIEANRGCFLRCLVTKEVLGIDRANFYLGDALRWLQETEVHYDLAIASGVLYHMPDPGQFLCDITSRCDQLFIWTHYFDDHAMPTSDSRRQAFSGNVETRTFSGIPVRYFERGYFNANENENFCGGMKDRHYWMHRDDIISLLNALGFGDISIGQEDLAHGGGPCFSLFAKRSEPAR</sequence>
<dbReference type="Proteomes" id="UP000744980">
    <property type="component" value="Unassembled WGS sequence"/>
</dbReference>
<keyword evidence="1" id="KW-0808">Transferase</keyword>
<organism evidence="1 2">
    <name type="scientific">Ensifer canadensis</name>
    <dbReference type="NCBI Taxonomy" id="555315"/>
    <lineage>
        <taxon>Bacteria</taxon>
        <taxon>Pseudomonadati</taxon>
        <taxon>Pseudomonadota</taxon>
        <taxon>Alphaproteobacteria</taxon>
        <taxon>Hyphomicrobiales</taxon>
        <taxon>Rhizobiaceae</taxon>
        <taxon>Sinorhizobium/Ensifer group</taxon>
        <taxon>Ensifer</taxon>
    </lineage>
</organism>
<gene>
    <name evidence="1" type="ORF">GFB56_29260</name>
</gene>
<keyword evidence="2" id="KW-1185">Reference proteome</keyword>
<dbReference type="CDD" id="cd02440">
    <property type="entry name" value="AdoMet_MTases"/>
    <property type="match status" value="1"/>
</dbReference>
<protein>
    <submittedName>
        <fullName evidence="1">Class I SAM-dependent methyltransferase</fullName>
    </submittedName>
</protein>
<dbReference type="AlphaFoldDB" id="A0AAW4FU44"/>